<proteinExistence type="predicted"/>
<dbReference type="AlphaFoldDB" id="A0A518GMZ3"/>
<name>A0A518GMZ3_9PLAN</name>
<accession>A0A518GMZ3</accession>
<feature type="region of interest" description="Disordered" evidence="1">
    <location>
        <begin position="122"/>
        <end position="144"/>
    </location>
</feature>
<evidence type="ECO:0000313" key="3">
    <source>
        <dbReference type="Proteomes" id="UP000315349"/>
    </source>
</evidence>
<dbReference type="EMBL" id="CP036299">
    <property type="protein sequence ID" value="QDV29811.1"/>
    <property type="molecule type" value="Genomic_DNA"/>
</dbReference>
<reference evidence="2 3" key="1">
    <citation type="submission" date="2019-02" db="EMBL/GenBank/DDBJ databases">
        <title>Deep-cultivation of Planctomycetes and their phenomic and genomic characterization uncovers novel biology.</title>
        <authorList>
            <person name="Wiegand S."/>
            <person name="Jogler M."/>
            <person name="Boedeker C."/>
            <person name="Pinto D."/>
            <person name="Vollmers J."/>
            <person name="Rivas-Marin E."/>
            <person name="Kohn T."/>
            <person name="Peeters S.H."/>
            <person name="Heuer A."/>
            <person name="Rast P."/>
            <person name="Oberbeckmann S."/>
            <person name="Bunk B."/>
            <person name="Jeske O."/>
            <person name="Meyerdierks A."/>
            <person name="Storesund J.E."/>
            <person name="Kallscheuer N."/>
            <person name="Luecker S."/>
            <person name="Lage O.M."/>
            <person name="Pohl T."/>
            <person name="Merkel B.J."/>
            <person name="Hornburger P."/>
            <person name="Mueller R.-W."/>
            <person name="Bruemmer F."/>
            <person name="Labrenz M."/>
            <person name="Spormann A.M."/>
            <person name="Op den Camp H."/>
            <person name="Overmann J."/>
            <person name="Amann R."/>
            <person name="Jetten M.S.M."/>
            <person name="Mascher T."/>
            <person name="Medema M.H."/>
            <person name="Devos D.P."/>
            <person name="Kaster A.-K."/>
            <person name="Ovreas L."/>
            <person name="Rohde M."/>
            <person name="Galperin M.Y."/>
            <person name="Jogler C."/>
        </authorList>
    </citation>
    <scope>NUCLEOTIDE SEQUENCE [LARGE SCALE GENOMIC DNA]</scope>
    <source>
        <strain evidence="2 3">Spb1</strain>
    </source>
</reference>
<dbReference type="Proteomes" id="UP000315349">
    <property type="component" value="Chromosome"/>
</dbReference>
<gene>
    <name evidence="2" type="ORF">Spb1_17280</name>
</gene>
<dbReference type="KEGG" id="peh:Spb1_17280"/>
<sequence>MEERDDAKCVWRVKNLAIGLVGLEWRRECNGCETRRWRLDLGDEERVADAYMLWFIAGTTDEIWSWVVSIDKSLKRKGRLARSRNVLSRSERILQMIGEDKLGSQDSPFGLPKLRIVKMVIGKKKKKKAAEDKKDDKKKAAKKK</sequence>
<dbReference type="NCBIfam" id="TIGR04137">
    <property type="entry name" value="Chlam_Ver_rRNA"/>
    <property type="match status" value="1"/>
</dbReference>
<evidence type="ECO:0000256" key="1">
    <source>
        <dbReference type="SAM" id="MobiDB-lite"/>
    </source>
</evidence>
<evidence type="ECO:0000313" key="2">
    <source>
        <dbReference type="EMBL" id="QDV29811.1"/>
    </source>
</evidence>
<feature type="compositionally biased region" description="Basic and acidic residues" evidence="1">
    <location>
        <begin position="129"/>
        <end position="138"/>
    </location>
</feature>
<dbReference type="InterPro" id="IPR026405">
    <property type="entry name" value="Chlam/Ver/Plancto_rRNA"/>
</dbReference>
<protein>
    <submittedName>
        <fullName evidence="2">Uncharacterized protein</fullName>
    </submittedName>
</protein>
<organism evidence="2 3">
    <name type="scientific">Planctopirus ephydatiae</name>
    <dbReference type="NCBI Taxonomy" id="2528019"/>
    <lineage>
        <taxon>Bacteria</taxon>
        <taxon>Pseudomonadati</taxon>
        <taxon>Planctomycetota</taxon>
        <taxon>Planctomycetia</taxon>
        <taxon>Planctomycetales</taxon>
        <taxon>Planctomycetaceae</taxon>
        <taxon>Planctopirus</taxon>
    </lineage>
</organism>
<keyword evidence="3" id="KW-1185">Reference proteome</keyword>